<dbReference type="HOGENOM" id="CLU_2167449_0_0_7"/>
<proteinExistence type="predicted"/>
<dbReference type="Proteomes" id="UP000018688">
    <property type="component" value="Unassembled WGS sequence"/>
</dbReference>
<dbReference type="STRING" id="1357399.HMPREF2087_01412"/>
<organism evidence="1 2">
    <name type="scientific">Helicobacter canis NCTC 12740</name>
    <dbReference type="NCBI Taxonomy" id="1357399"/>
    <lineage>
        <taxon>Bacteria</taxon>
        <taxon>Pseudomonadati</taxon>
        <taxon>Campylobacterota</taxon>
        <taxon>Epsilonproteobacteria</taxon>
        <taxon>Campylobacterales</taxon>
        <taxon>Helicobacteraceae</taxon>
        <taxon>Helicobacter</taxon>
    </lineage>
</organism>
<comment type="caution">
    <text evidence="1">The sequence shown here is derived from an EMBL/GenBank/DDBJ whole genome shotgun (WGS) entry which is preliminary data.</text>
</comment>
<sequence length="110" mass="13081">MKYNIERNNKSAQEKIESITKIESSQKARDIIDSATSYNSHNKAKEHKRKKYYSLYLQEEVIEQLELFLQEFGENKENRGDFIEKAILAMIETRKSLLLQTLQEKINKLR</sequence>
<dbReference type="EMBL" id="AZJJ01000007">
    <property type="protein sequence ID" value="ETD25584.1"/>
    <property type="molecule type" value="Genomic_DNA"/>
</dbReference>
<dbReference type="PATRIC" id="fig|1357399.3.peg.1478"/>
<dbReference type="RefSeq" id="WP_023930420.1">
    <property type="nucleotide sequence ID" value="NZ_KI669458.1"/>
</dbReference>
<dbReference type="AlphaFoldDB" id="V8CE07"/>
<evidence type="ECO:0000313" key="1">
    <source>
        <dbReference type="EMBL" id="ETD25584.1"/>
    </source>
</evidence>
<gene>
    <name evidence="1" type="ORF">HMPREF2087_01412</name>
</gene>
<reference evidence="1 2" key="1">
    <citation type="submission" date="2013-10" db="EMBL/GenBank/DDBJ databases">
        <title>The Genome Sequence of Helicobacter canis NCTC 12740.</title>
        <authorList>
            <consortium name="The Broad Institute Genomics Platform"/>
            <person name="Earl A."/>
            <person name="Fox J.G."/>
            <person name="Shen Z."/>
            <person name="Young S.K."/>
            <person name="Zeng Q."/>
            <person name="Gargeya S."/>
            <person name="Fitzgerald M."/>
            <person name="Abouelleil A."/>
            <person name="Alvarado L."/>
            <person name="Chapman S.B."/>
            <person name="Gainer-Dewar J."/>
            <person name="Goldberg J."/>
            <person name="Griggs A."/>
            <person name="Gujja S."/>
            <person name="Hansen M."/>
            <person name="Howarth C."/>
            <person name="Imamovic A."/>
            <person name="Ireland A."/>
            <person name="Larimer J."/>
            <person name="McCowan C."/>
            <person name="Murphy C."/>
            <person name="Pearson M."/>
            <person name="Poon T.W."/>
            <person name="Priest M."/>
            <person name="Roberts A."/>
            <person name="Saif S."/>
            <person name="Shea T."/>
            <person name="Sykes S."/>
            <person name="Wortman J."/>
            <person name="Nusbaum C."/>
            <person name="Birren B."/>
        </authorList>
    </citation>
    <scope>NUCLEOTIDE SEQUENCE [LARGE SCALE GENOMIC DNA]</scope>
    <source>
        <strain evidence="1 2">NCTC 12740</strain>
    </source>
</reference>
<evidence type="ECO:0000313" key="2">
    <source>
        <dbReference type="Proteomes" id="UP000018688"/>
    </source>
</evidence>
<keyword evidence="2" id="KW-1185">Reference proteome</keyword>
<accession>V8CE07</accession>
<protein>
    <submittedName>
        <fullName evidence="1">Uncharacterized protein</fullName>
    </submittedName>
</protein>
<name>V8CE07_9HELI</name>